<evidence type="ECO:0000256" key="1">
    <source>
        <dbReference type="SAM" id="Phobius"/>
    </source>
</evidence>
<dbReference type="EMBL" id="LN899827">
    <property type="protein sequence ID" value="CUV45779.1"/>
    <property type="molecule type" value="Genomic_DNA"/>
</dbReference>
<dbReference type="AlphaFoldDB" id="A0A0K1ZKY2"/>
<proteinExistence type="predicted"/>
<evidence type="ECO:0000313" key="3">
    <source>
        <dbReference type="EMBL" id="CUV45779.1"/>
    </source>
</evidence>
<organism evidence="3">
    <name type="scientific">Ralstonia solanacearum</name>
    <name type="common">Pseudomonas solanacearum</name>
    <dbReference type="NCBI Taxonomy" id="305"/>
    <lineage>
        <taxon>Bacteria</taxon>
        <taxon>Pseudomonadati</taxon>
        <taxon>Pseudomonadota</taxon>
        <taxon>Betaproteobacteria</taxon>
        <taxon>Burkholderiales</taxon>
        <taxon>Burkholderiaceae</taxon>
        <taxon>Ralstonia</taxon>
        <taxon>Ralstonia solanacearum species complex</taxon>
    </lineage>
</organism>
<evidence type="ECO:0000313" key="2">
    <source>
        <dbReference type="EMBL" id="AYA46851.1"/>
    </source>
</evidence>
<feature type="transmembrane region" description="Helical" evidence="1">
    <location>
        <begin position="6"/>
        <end position="24"/>
    </location>
</feature>
<sequence length="60" mass="6635">MAMLSAIATAVFLMLFIAITWWAYSAHRRHANAESAMLPFLLPDEAEVAAGRMDASRPNQ</sequence>
<dbReference type="EMBL" id="CP025741">
    <property type="protein sequence ID" value="AYA46851.1"/>
    <property type="molecule type" value="Genomic_DNA"/>
</dbReference>
<reference evidence="2" key="2">
    <citation type="submission" date="2018-01" db="EMBL/GenBank/DDBJ databases">
        <title>Ralstonia pseudosolanacearum P824 infects blueberry.</title>
        <authorList>
            <person name="Bocsanczy A.M."/>
            <person name="Norman D.J."/>
        </authorList>
    </citation>
    <scope>NUCLEOTIDE SEQUENCE</scope>
    <source>
        <strain evidence="2">P824</strain>
    </source>
</reference>
<keyword evidence="1" id="KW-0812">Transmembrane</keyword>
<accession>A0A0K1ZKY2</accession>
<reference evidence="4" key="3">
    <citation type="submission" date="2018-01" db="EMBL/GenBank/DDBJ databases">
        <title>Raltonia solanacearum P824 infects blueberry.</title>
        <authorList>
            <person name="Bocsanczy A.M."/>
            <person name="Norman D.J."/>
        </authorList>
    </citation>
    <scope>NUCLEOTIDE SEQUENCE [LARGE SCALE GENOMIC DNA]</scope>
    <source>
        <strain evidence="4">P824</strain>
    </source>
</reference>
<dbReference type="Proteomes" id="UP000262427">
    <property type="component" value="Chromosome CM"/>
</dbReference>
<keyword evidence="1" id="KW-0472">Membrane</keyword>
<name>A0A0K1ZKY2_RALSL</name>
<dbReference type="PATRIC" id="fig|305.92.peg.2250"/>
<gene>
    <name evidence="2" type="ORF">RSP824_10305</name>
    <name evidence="3" type="ORF">TO10_v1_380202</name>
</gene>
<evidence type="ECO:0000313" key="4">
    <source>
        <dbReference type="Proteomes" id="UP000262427"/>
    </source>
</evidence>
<reference evidence="3" key="1">
    <citation type="submission" date="2015-10" db="EMBL/GenBank/DDBJ databases">
        <authorList>
            <person name="Gilbert D.G."/>
        </authorList>
    </citation>
    <scope>NUCLEOTIDE SEQUENCE</scope>
    <source>
        <strain evidence="3">Phyl III-seqv23</strain>
    </source>
</reference>
<keyword evidence="1" id="KW-1133">Transmembrane helix</keyword>
<protein>
    <submittedName>
        <fullName evidence="2">Cbb3-type cytochrome oxidase subunit 3</fullName>
    </submittedName>
</protein>